<protein>
    <submittedName>
        <fullName evidence="1">Uncharacterized protein</fullName>
    </submittedName>
</protein>
<reference evidence="1 2" key="1">
    <citation type="submission" date="2018-03" db="EMBL/GenBank/DDBJ databases">
        <authorList>
            <person name="Gully D."/>
        </authorList>
    </citation>
    <scope>NUCLEOTIDE SEQUENCE [LARGE SCALE GENOMIC DNA]</scope>
    <source>
        <strain evidence="1">ORS3257</strain>
    </source>
</reference>
<accession>A0A2U3PZK3</accession>
<dbReference type="AlphaFoldDB" id="A0A2U3PZK3"/>
<evidence type="ECO:0000313" key="1">
    <source>
        <dbReference type="EMBL" id="SPP94572.1"/>
    </source>
</evidence>
<dbReference type="RefSeq" id="WP_244607964.1">
    <property type="nucleotide sequence ID" value="NZ_LS398110.1"/>
</dbReference>
<proteinExistence type="predicted"/>
<dbReference type="EMBL" id="LS398110">
    <property type="protein sequence ID" value="SPP94572.1"/>
    <property type="molecule type" value="Genomic_DNA"/>
</dbReference>
<name>A0A2U3PZK3_9BRAD</name>
<dbReference type="KEGG" id="bvz:BRAD3257_3548"/>
<organism evidence="1 2">
    <name type="scientific">Bradyrhizobium vignae</name>
    <dbReference type="NCBI Taxonomy" id="1549949"/>
    <lineage>
        <taxon>Bacteria</taxon>
        <taxon>Pseudomonadati</taxon>
        <taxon>Pseudomonadota</taxon>
        <taxon>Alphaproteobacteria</taxon>
        <taxon>Hyphomicrobiales</taxon>
        <taxon>Nitrobacteraceae</taxon>
        <taxon>Bradyrhizobium</taxon>
    </lineage>
</organism>
<dbReference type="Proteomes" id="UP000246085">
    <property type="component" value="Chromosome BRAD3257"/>
</dbReference>
<evidence type="ECO:0000313" key="2">
    <source>
        <dbReference type="Proteomes" id="UP000246085"/>
    </source>
</evidence>
<sequence length="62" mass="6884">MPFIPPDLAAFLVEAKRRTYAGLDDDATVATPLLTGSKQLEHRAPSVSRHRDDCAARWYTAL</sequence>
<gene>
    <name evidence="1" type="ORF">BRAD3257_3548</name>
</gene>